<reference evidence="3" key="2">
    <citation type="submission" date="2021-04" db="EMBL/GenBank/DDBJ databases">
        <authorList>
            <person name="Gilroy R."/>
        </authorList>
    </citation>
    <scope>NUCLEOTIDE SEQUENCE</scope>
    <source>
        <strain evidence="3">CHK183-5548</strain>
    </source>
</reference>
<proteinExistence type="predicted"/>
<reference evidence="3" key="1">
    <citation type="journal article" date="2021" name="PeerJ">
        <title>Extensive microbial diversity within the chicken gut microbiome revealed by metagenomics and culture.</title>
        <authorList>
            <person name="Gilroy R."/>
            <person name="Ravi A."/>
            <person name="Getino M."/>
            <person name="Pursley I."/>
            <person name="Horton D.L."/>
            <person name="Alikhan N.F."/>
            <person name="Baker D."/>
            <person name="Gharbi K."/>
            <person name="Hall N."/>
            <person name="Watson M."/>
            <person name="Adriaenssens E.M."/>
            <person name="Foster-Nyarko E."/>
            <person name="Jarju S."/>
            <person name="Secka A."/>
            <person name="Antonio M."/>
            <person name="Oren A."/>
            <person name="Chaudhuri R.R."/>
            <person name="La Ragione R."/>
            <person name="Hildebrand F."/>
            <person name="Pallen M.J."/>
        </authorList>
    </citation>
    <scope>NUCLEOTIDE SEQUENCE</scope>
    <source>
        <strain evidence="3">CHK183-5548</strain>
    </source>
</reference>
<sequence length="302" mass="34144">MNDRTNDVQDDLLDEQIKMAYGFSDQQLEQEMDYAMAHPDYSPQLKAPDDEFQRIMEKVAQRIEQASGSSADPNSFHSSDNPSDSSDLPPSNPIPIHQPPDHSPNSTPPRRPNRRKIMKVAVIAAVLGVLGIGEVMNTVGRSGYKYGDFRSDGGDNVVVWNNVAVSVEGVSSEDEAYSEIQEELAIPVLKLRYVPVGMTFDELLLENQRATLKFNYNGYIIRLVEVGDPSESFNAHVSDRKKYDERFNRFLNENVILSKNELDGGLTEYSAEITTDIAYYYLSGIMSEAEFNKIVDRFYFMR</sequence>
<organism evidence="3 4">
    <name type="scientific">Candidatus Lachnoclostridium pullistercoris</name>
    <dbReference type="NCBI Taxonomy" id="2838632"/>
    <lineage>
        <taxon>Bacteria</taxon>
        <taxon>Bacillati</taxon>
        <taxon>Bacillota</taxon>
        <taxon>Clostridia</taxon>
        <taxon>Lachnospirales</taxon>
        <taxon>Lachnospiraceae</taxon>
    </lineage>
</organism>
<keyword evidence="2" id="KW-1133">Transmembrane helix</keyword>
<dbReference type="EMBL" id="DWWL01000070">
    <property type="protein sequence ID" value="HJC48537.1"/>
    <property type="molecule type" value="Genomic_DNA"/>
</dbReference>
<evidence type="ECO:0000256" key="1">
    <source>
        <dbReference type="SAM" id="MobiDB-lite"/>
    </source>
</evidence>
<evidence type="ECO:0000256" key="2">
    <source>
        <dbReference type="SAM" id="Phobius"/>
    </source>
</evidence>
<protein>
    <recommendedName>
        <fullName evidence="5">DUF4367 domain-containing protein</fullName>
    </recommendedName>
</protein>
<feature type="region of interest" description="Disordered" evidence="1">
    <location>
        <begin position="60"/>
        <end position="113"/>
    </location>
</feature>
<gene>
    <name evidence="3" type="ORF">IAA04_10840</name>
</gene>
<feature type="compositionally biased region" description="Pro residues" evidence="1">
    <location>
        <begin position="90"/>
        <end position="110"/>
    </location>
</feature>
<feature type="region of interest" description="Disordered" evidence="1">
    <location>
        <begin position="30"/>
        <end position="49"/>
    </location>
</feature>
<keyword evidence="2" id="KW-0812">Transmembrane</keyword>
<evidence type="ECO:0000313" key="4">
    <source>
        <dbReference type="Proteomes" id="UP000823883"/>
    </source>
</evidence>
<dbReference type="Proteomes" id="UP000823883">
    <property type="component" value="Unassembled WGS sequence"/>
</dbReference>
<evidence type="ECO:0000313" key="3">
    <source>
        <dbReference type="EMBL" id="HJC48537.1"/>
    </source>
</evidence>
<name>A0A9D2T6P9_9FIRM</name>
<keyword evidence="2" id="KW-0472">Membrane</keyword>
<accession>A0A9D2T6P9</accession>
<feature type="transmembrane region" description="Helical" evidence="2">
    <location>
        <begin position="117"/>
        <end position="136"/>
    </location>
</feature>
<comment type="caution">
    <text evidence="3">The sequence shown here is derived from an EMBL/GenBank/DDBJ whole genome shotgun (WGS) entry which is preliminary data.</text>
</comment>
<dbReference type="AlphaFoldDB" id="A0A9D2T6P9"/>
<feature type="compositionally biased region" description="Low complexity" evidence="1">
    <location>
        <begin position="72"/>
        <end position="89"/>
    </location>
</feature>
<evidence type="ECO:0008006" key="5">
    <source>
        <dbReference type="Google" id="ProtNLM"/>
    </source>
</evidence>